<feature type="domain" description="HTH lysR-type" evidence="5">
    <location>
        <begin position="1"/>
        <end position="58"/>
    </location>
</feature>
<evidence type="ECO:0000256" key="3">
    <source>
        <dbReference type="ARBA" id="ARBA00023125"/>
    </source>
</evidence>
<evidence type="ECO:0000313" key="6">
    <source>
        <dbReference type="EMBL" id="UOQ61552.1"/>
    </source>
</evidence>
<dbReference type="InterPro" id="IPR036390">
    <property type="entry name" value="WH_DNA-bd_sf"/>
</dbReference>
<evidence type="ECO:0000256" key="2">
    <source>
        <dbReference type="ARBA" id="ARBA00023015"/>
    </source>
</evidence>
<keyword evidence="3" id="KW-0238">DNA-binding</keyword>
<dbReference type="Gene3D" id="1.10.10.10">
    <property type="entry name" value="Winged helix-like DNA-binding domain superfamily/Winged helix DNA-binding domain"/>
    <property type="match status" value="1"/>
</dbReference>
<dbReference type="SUPFAM" id="SSF46785">
    <property type="entry name" value="Winged helix' DNA-binding domain"/>
    <property type="match status" value="1"/>
</dbReference>
<dbReference type="Pfam" id="PF03466">
    <property type="entry name" value="LysR_substrate"/>
    <property type="match status" value="1"/>
</dbReference>
<dbReference type="PANTHER" id="PTHR30419">
    <property type="entry name" value="HTH-TYPE TRANSCRIPTIONAL REGULATOR YBHD"/>
    <property type="match status" value="1"/>
</dbReference>
<comment type="similarity">
    <text evidence="1">Belongs to the LysR transcriptional regulatory family.</text>
</comment>
<reference evidence="6 7" key="1">
    <citation type="submission" date="2022-04" db="EMBL/GenBank/DDBJ databases">
        <title>Leucobacter sp. isolated from rhizosphere of onion.</title>
        <authorList>
            <person name="Won M."/>
            <person name="Lee C.-M."/>
            <person name="Woen H.-Y."/>
            <person name="Kwon S.-W."/>
        </authorList>
    </citation>
    <scope>NUCLEOTIDE SEQUENCE [LARGE SCALE GENOMIC DNA]</scope>
    <source>
        <strain evidence="6 7">H25R-14</strain>
    </source>
</reference>
<keyword evidence="2" id="KW-0805">Transcription regulation</keyword>
<dbReference type="RefSeq" id="WP_244688107.1">
    <property type="nucleotide sequence ID" value="NZ_CP095043.1"/>
</dbReference>
<dbReference type="Gene3D" id="3.40.190.10">
    <property type="entry name" value="Periplasmic binding protein-like II"/>
    <property type="match status" value="2"/>
</dbReference>
<proteinExistence type="inferred from homology"/>
<name>A0ABY4FZ21_9MICO</name>
<dbReference type="Proteomes" id="UP000831775">
    <property type="component" value="Chromosome"/>
</dbReference>
<dbReference type="InterPro" id="IPR000847">
    <property type="entry name" value="LysR_HTH_N"/>
</dbReference>
<keyword evidence="7" id="KW-1185">Reference proteome</keyword>
<evidence type="ECO:0000256" key="4">
    <source>
        <dbReference type="ARBA" id="ARBA00023163"/>
    </source>
</evidence>
<evidence type="ECO:0000313" key="7">
    <source>
        <dbReference type="Proteomes" id="UP000831775"/>
    </source>
</evidence>
<gene>
    <name evidence="6" type="ORF">MUN76_06215</name>
</gene>
<dbReference type="PANTHER" id="PTHR30419:SF8">
    <property type="entry name" value="NITROGEN ASSIMILATION TRANSCRIPTIONAL ACTIVATOR-RELATED"/>
    <property type="match status" value="1"/>
</dbReference>
<dbReference type="InterPro" id="IPR050950">
    <property type="entry name" value="HTH-type_LysR_regulators"/>
</dbReference>
<dbReference type="Pfam" id="PF00126">
    <property type="entry name" value="HTH_1"/>
    <property type="match status" value="1"/>
</dbReference>
<keyword evidence="4" id="KW-0804">Transcription</keyword>
<sequence>MDVHHLRTLRELRDRGSVTAVADALRLSPSAVSQQLAVLQRSFDAPLTEQRGRVLVLTAAGERLADAGGEVIEAMARAEQSVSQFLGAPAETVTVTAFHSAALAWFPELIARSLADPDGAQIRCRDEDVSIPDFLDLTADHDIVIAHRSPTAPEWPTRRVRVIPVLEEPIDLAVRRGHPLAAHDSVRLSDLDGATWLAAHEGFALEPLIVQTLAAGAGSPIEITHRVNEFNVAAAIIARTDTIGFLPRYTGLPAALHDEIVLRPIRGVSISRDIDLLVRPERLARASVREVIERILDVARRHSGAR</sequence>
<dbReference type="InterPro" id="IPR005119">
    <property type="entry name" value="LysR_subst-bd"/>
</dbReference>
<protein>
    <submittedName>
        <fullName evidence="6">LysR family transcriptional regulator</fullName>
    </submittedName>
</protein>
<evidence type="ECO:0000259" key="5">
    <source>
        <dbReference type="PROSITE" id="PS50931"/>
    </source>
</evidence>
<accession>A0ABY4FZ21</accession>
<dbReference type="PROSITE" id="PS50931">
    <property type="entry name" value="HTH_LYSR"/>
    <property type="match status" value="1"/>
</dbReference>
<dbReference type="SUPFAM" id="SSF53850">
    <property type="entry name" value="Periplasmic binding protein-like II"/>
    <property type="match status" value="1"/>
</dbReference>
<evidence type="ECO:0000256" key="1">
    <source>
        <dbReference type="ARBA" id="ARBA00009437"/>
    </source>
</evidence>
<dbReference type="EMBL" id="CP095043">
    <property type="protein sequence ID" value="UOQ61552.1"/>
    <property type="molecule type" value="Genomic_DNA"/>
</dbReference>
<organism evidence="6 7">
    <name type="scientific">Leucobacter rhizosphaerae</name>
    <dbReference type="NCBI Taxonomy" id="2932245"/>
    <lineage>
        <taxon>Bacteria</taxon>
        <taxon>Bacillati</taxon>
        <taxon>Actinomycetota</taxon>
        <taxon>Actinomycetes</taxon>
        <taxon>Micrococcales</taxon>
        <taxon>Microbacteriaceae</taxon>
        <taxon>Leucobacter</taxon>
    </lineage>
</organism>
<dbReference type="CDD" id="cd05466">
    <property type="entry name" value="PBP2_LTTR_substrate"/>
    <property type="match status" value="1"/>
</dbReference>
<dbReference type="InterPro" id="IPR036388">
    <property type="entry name" value="WH-like_DNA-bd_sf"/>
</dbReference>